<dbReference type="AlphaFoldDB" id="A0A0B7A356"/>
<feature type="compositionally biased region" description="Polar residues" evidence="1">
    <location>
        <begin position="92"/>
        <end position="111"/>
    </location>
</feature>
<feature type="region of interest" description="Disordered" evidence="1">
    <location>
        <begin position="86"/>
        <end position="111"/>
    </location>
</feature>
<reference evidence="3" key="1">
    <citation type="submission" date="2014-12" db="EMBL/GenBank/DDBJ databases">
        <title>Insight into the proteome of Arion vulgaris.</title>
        <authorList>
            <person name="Aradska J."/>
            <person name="Bulat T."/>
            <person name="Smidak R."/>
            <person name="Sarate P."/>
            <person name="Gangsoo J."/>
            <person name="Sialana F."/>
            <person name="Bilban M."/>
            <person name="Lubec G."/>
        </authorList>
    </citation>
    <scope>NUCLEOTIDE SEQUENCE</scope>
    <source>
        <tissue evidence="3">Skin</tissue>
    </source>
</reference>
<dbReference type="GO" id="GO:0045945">
    <property type="term" value="P:positive regulation of transcription by RNA polymerase III"/>
    <property type="evidence" value="ECO:0007669"/>
    <property type="project" value="TreeGrafter"/>
</dbReference>
<dbReference type="EMBL" id="HACG01027621">
    <property type="protein sequence ID" value="CEK74486.1"/>
    <property type="molecule type" value="Transcribed_RNA"/>
</dbReference>
<accession>A0A0B7A356</accession>
<dbReference type="GO" id="GO:0042795">
    <property type="term" value="P:snRNA transcription by RNA polymerase II"/>
    <property type="evidence" value="ECO:0007669"/>
    <property type="project" value="TreeGrafter"/>
</dbReference>
<dbReference type="GO" id="GO:0008023">
    <property type="term" value="C:transcription elongation factor complex"/>
    <property type="evidence" value="ECO:0007669"/>
    <property type="project" value="InterPro"/>
</dbReference>
<evidence type="ECO:0000256" key="1">
    <source>
        <dbReference type="SAM" id="MobiDB-lite"/>
    </source>
</evidence>
<dbReference type="GO" id="GO:0042796">
    <property type="term" value="P:snRNA transcription by RNA polymerase III"/>
    <property type="evidence" value="ECO:0007669"/>
    <property type="project" value="TreeGrafter"/>
</dbReference>
<feature type="compositionally biased region" description="Basic residues" evidence="1">
    <location>
        <begin position="383"/>
        <end position="395"/>
    </location>
</feature>
<evidence type="ECO:0000313" key="3">
    <source>
        <dbReference type="EMBL" id="CEK74486.1"/>
    </source>
</evidence>
<proteinExistence type="predicted"/>
<dbReference type="PANTHER" id="PTHR14633">
    <property type="entry name" value="LITTLE ELONGATION COMPLEX SUBUNIT 2"/>
    <property type="match status" value="1"/>
</dbReference>
<name>A0A0B7A356_9EUPU</name>
<sequence length="395" mass="44542">DTPMSPDIDTPMSPDIDTPMSPGRGDTPLSPGTETPLSPDRERLKLSVKEIPLSPVRELSTTQVSPMNSSHSATISLQYGRSLRRGLSNSSTADSSTFTPQSKSMNETPNFSGRLQSRLFTPLDSILGPTFGQIKERNDQSTSEENPSDYLPPTEVHSSIVYSLWSLHSVNLLIRTRCHGILKDHKKERRVYFSPKMEYQTSYGLEQVTVNEVAREWTSCFVRPNTNLLRARINAFTSEIMMLEELEAAQILRSSLNFKPEDGFKFLNRVLQEVLSLKCGKYLLTHESGENFCGIRGIKTGASLSKSEESAVPKKTINSDQEFHWIPIDPTILLQQHIKQNRIPATFLPKDVKVNNFNPGNNKRKYSNEIDNTNNSNSNAPWKKNKKGKKRSRKT</sequence>
<organism evidence="3">
    <name type="scientific">Arion vulgaris</name>
    <dbReference type="NCBI Taxonomy" id="1028688"/>
    <lineage>
        <taxon>Eukaryota</taxon>
        <taxon>Metazoa</taxon>
        <taxon>Spiralia</taxon>
        <taxon>Lophotrochozoa</taxon>
        <taxon>Mollusca</taxon>
        <taxon>Gastropoda</taxon>
        <taxon>Heterobranchia</taxon>
        <taxon>Euthyneura</taxon>
        <taxon>Panpulmonata</taxon>
        <taxon>Eupulmonata</taxon>
        <taxon>Stylommatophora</taxon>
        <taxon>Helicina</taxon>
        <taxon>Arionoidea</taxon>
        <taxon>Arionidae</taxon>
        <taxon>Arion</taxon>
    </lineage>
</organism>
<protein>
    <recommendedName>
        <fullName evidence="2">Little elongation complex subunit 2 C-terminal domain-containing protein</fullName>
    </recommendedName>
</protein>
<dbReference type="Pfam" id="PF10505">
    <property type="entry name" value="NARG2_C"/>
    <property type="match status" value="1"/>
</dbReference>
<feature type="compositionally biased region" description="Low complexity" evidence="1">
    <location>
        <begin position="369"/>
        <end position="379"/>
    </location>
</feature>
<dbReference type="InterPro" id="IPR019535">
    <property type="entry name" value="ICE2_C"/>
</dbReference>
<feature type="non-terminal residue" evidence="3">
    <location>
        <position position="1"/>
    </location>
</feature>
<feature type="region of interest" description="Disordered" evidence="1">
    <location>
        <begin position="1"/>
        <end position="43"/>
    </location>
</feature>
<feature type="region of interest" description="Disordered" evidence="1">
    <location>
        <begin position="353"/>
        <end position="395"/>
    </location>
</feature>
<gene>
    <name evidence="3" type="primary">ORF91274</name>
</gene>
<feature type="domain" description="Little elongation complex subunit 2 C-terminal" evidence="2">
    <location>
        <begin position="156"/>
        <end position="348"/>
    </location>
</feature>
<dbReference type="PANTHER" id="PTHR14633:SF3">
    <property type="entry name" value="LITTLE ELONGATION COMPLEX SUBUNIT 2"/>
    <property type="match status" value="1"/>
</dbReference>
<evidence type="ECO:0000259" key="2">
    <source>
        <dbReference type="Pfam" id="PF10505"/>
    </source>
</evidence>